<dbReference type="Proteomes" id="UP000431401">
    <property type="component" value="Unassembled WGS sequence"/>
</dbReference>
<dbReference type="SUPFAM" id="SSF53335">
    <property type="entry name" value="S-adenosyl-L-methionine-dependent methyltransferases"/>
    <property type="match status" value="1"/>
</dbReference>
<comment type="caution">
    <text evidence="1">The sequence shown here is derived from an EMBL/GenBank/DDBJ whole genome shotgun (WGS) entry which is preliminary data.</text>
</comment>
<proteinExistence type="predicted"/>
<evidence type="ECO:0000313" key="1">
    <source>
        <dbReference type="EMBL" id="MQY30782.1"/>
    </source>
</evidence>
<dbReference type="Gene3D" id="3.40.50.150">
    <property type="entry name" value="Vaccinia Virus protein VP39"/>
    <property type="match status" value="1"/>
</dbReference>
<evidence type="ECO:0008006" key="3">
    <source>
        <dbReference type="Google" id="ProtNLM"/>
    </source>
</evidence>
<keyword evidence="2" id="KW-1185">Reference proteome</keyword>
<dbReference type="Pfam" id="PF04672">
    <property type="entry name" value="Methyltransf_19"/>
    <property type="match status" value="1"/>
</dbReference>
<evidence type="ECO:0000313" key="2">
    <source>
        <dbReference type="Proteomes" id="UP000431401"/>
    </source>
</evidence>
<dbReference type="EMBL" id="WEGI01000015">
    <property type="protein sequence ID" value="MQY30782.1"/>
    <property type="molecule type" value="Genomic_DNA"/>
</dbReference>
<dbReference type="InterPro" id="IPR029063">
    <property type="entry name" value="SAM-dependent_MTases_sf"/>
</dbReference>
<organism evidence="1 2">
    <name type="scientific">Nocardia aurantia</name>
    <dbReference type="NCBI Taxonomy" id="2585199"/>
    <lineage>
        <taxon>Bacteria</taxon>
        <taxon>Bacillati</taxon>
        <taxon>Actinomycetota</taxon>
        <taxon>Actinomycetes</taxon>
        <taxon>Mycobacteriales</taxon>
        <taxon>Nocardiaceae</taxon>
        <taxon>Nocardia</taxon>
    </lineage>
</organism>
<reference evidence="1 2" key="1">
    <citation type="submission" date="2019-10" db="EMBL/GenBank/DDBJ databases">
        <title>Nocardia macrotermitis sp. nov. and Nocardia aurantia sp. nov., isolated from the gut of fungus growing-termite Macrotermes natalensis.</title>
        <authorList>
            <person name="Benndorf R."/>
            <person name="Schwitalla J."/>
            <person name="Martin K."/>
            <person name="De Beer W."/>
            <person name="Kaster A.-K."/>
            <person name="Vollmers J."/>
            <person name="Poulsen M."/>
            <person name="Beemelmanns C."/>
        </authorList>
    </citation>
    <scope>NUCLEOTIDE SEQUENCE [LARGE SCALE GENOMIC DNA]</scope>
    <source>
        <strain evidence="1 2">RB56</strain>
    </source>
</reference>
<dbReference type="AlphaFoldDB" id="A0A7K0DZT5"/>
<dbReference type="PIRSF" id="PIRSF017393">
    <property type="entry name" value="MTase_SAV2177"/>
    <property type="match status" value="1"/>
</dbReference>
<accession>A0A7K0DZT5</accession>
<sequence length="267" mass="29471">MGHMNDNDVRAGQARPSIARTYDYLLGGRDHYVIDEEFGRYFEQVLTGSEQIAVSNRRALERAVRALAHAGVDQIIDLGCGLPAKENVHQIARQHLPQTRVVYVDNDPIVISHGQAMLAVDEDVAVVQADVREPEVIREHPEVARLITFDRPVGLLFGAVLGFIEEDDDPVGIVRYWAEVIAPGSFVYVSCFRAGDNRRTALVQEQVRKVLGRGGWRSAEVIASMFDGLELVGPGVIPCVQWQPDGGAGPEPTDWERLIVSGLARKN</sequence>
<dbReference type="InterPro" id="IPR006764">
    <property type="entry name" value="SAM_dep_MeTrfase_SAV2177_type"/>
</dbReference>
<name>A0A7K0DZT5_9NOCA</name>
<dbReference type="CDD" id="cd02440">
    <property type="entry name" value="AdoMet_MTases"/>
    <property type="match status" value="1"/>
</dbReference>
<gene>
    <name evidence="1" type="ORF">NRB56_63860</name>
</gene>
<protein>
    <recommendedName>
        <fullName evidence="3">SAM-dependent methyltransferase</fullName>
    </recommendedName>
</protein>